<organism evidence="1">
    <name type="scientific">Rhizophora mucronata</name>
    <name type="common">Asiatic mangrove</name>
    <dbReference type="NCBI Taxonomy" id="61149"/>
    <lineage>
        <taxon>Eukaryota</taxon>
        <taxon>Viridiplantae</taxon>
        <taxon>Streptophyta</taxon>
        <taxon>Embryophyta</taxon>
        <taxon>Tracheophyta</taxon>
        <taxon>Spermatophyta</taxon>
        <taxon>Magnoliopsida</taxon>
        <taxon>eudicotyledons</taxon>
        <taxon>Gunneridae</taxon>
        <taxon>Pentapetalae</taxon>
        <taxon>rosids</taxon>
        <taxon>fabids</taxon>
        <taxon>Malpighiales</taxon>
        <taxon>Rhizophoraceae</taxon>
        <taxon>Rhizophora</taxon>
    </lineage>
</organism>
<evidence type="ECO:0000313" key="1">
    <source>
        <dbReference type="EMBL" id="MBW86166.1"/>
    </source>
</evidence>
<dbReference type="EMBL" id="GGEC01005683">
    <property type="protein sequence ID" value="MBW86166.1"/>
    <property type="molecule type" value="Transcribed_RNA"/>
</dbReference>
<accession>A0A2P2IY63</accession>
<reference evidence="1" key="1">
    <citation type="submission" date="2018-02" db="EMBL/GenBank/DDBJ databases">
        <title>Rhizophora mucronata_Transcriptome.</title>
        <authorList>
            <person name="Meera S.P."/>
            <person name="Sreeshan A."/>
            <person name="Augustine A."/>
        </authorList>
    </citation>
    <scope>NUCLEOTIDE SEQUENCE</scope>
    <source>
        <tissue evidence="1">Leaf</tissue>
    </source>
</reference>
<name>A0A2P2IY63_RHIMU</name>
<protein>
    <submittedName>
        <fullName evidence="1">Uncharacterized protein</fullName>
    </submittedName>
</protein>
<dbReference type="AlphaFoldDB" id="A0A2P2IY63"/>
<sequence>MARTLLTLVFSKYFPFAQVMPGNF</sequence>
<proteinExistence type="predicted"/>